<feature type="domain" description="Solute-binding protein family 5" evidence="3">
    <location>
        <begin position="70"/>
        <end position="394"/>
    </location>
</feature>
<proteinExistence type="predicted"/>
<keyword evidence="5" id="KW-1185">Reference proteome</keyword>
<organism evidence="4 5">
    <name type="scientific">Corynebacterium lehmanniae</name>
    <dbReference type="NCBI Taxonomy" id="2913497"/>
    <lineage>
        <taxon>Bacteria</taxon>
        <taxon>Bacillati</taxon>
        <taxon>Actinomycetota</taxon>
        <taxon>Actinomycetes</taxon>
        <taxon>Mycobacteriales</taxon>
        <taxon>Corynebacteriaceae</taxon>
        <taxon>Corynebacterium</taxon>
    </lineage>
</organism>
<dbReference type="Pfam" id="PF00496">
    <property type="entry name" value="SBP_bac_5"/>
    <property type="match status" value="1"/>
</dbReference>
<dbReference type="PANTHER" id="PTHR30290">
    <property type="entry name" value="PERIPLASMIC BINDING COMPONENT OF ABC TRANSPORTER"/>
    <property type="match status" value="1"/>
</dbReference>
<accession>A0ABT4R863</accession>
<feature type="signal peptide" evidence="2">
    <location>
        <begin position="1"/>
        <end position="20"/>
    </location>
</feature>
<protein>
    <submittedName>
        <fullName evidence="4">ABC transporter substrate-binding protein</fullName>
    </submittedName>
</protein>
<dbReference type="Gene3D" id="3.40.190.10">
    <property type="entry name" value="Periplasmic binding protein-like II"/>
    <property type="match status" value="1"/>
</dbReference>
<dbReference type="RefSeq" id="WP_269952253.1">
    <property type="nucleotide sequence ID" value="NZ_JAKMUR010000010.1"/>
</dbReference>
<dbReference type="InterPro" id="IPR039424">
    <property type="entry name" value="SBP_5"/>
</dbReference>
<keyword evidence="1 2" id="KW-0732">Signal</keyword>
<evidence type="ECO:0000259" key="3">
    <source>
        <dbReference type="Pfam" id="PF00496"/>
    </source>
</evidence>
<name>A0ABT4R863_9CORY</name>
<evidence type="ECO:0000313" key="5">
    <source>
        <dbReference type="Proteomes" id="UP001146453"/>
    </source>
</evidence>
<dbReference type="InterPro" id="IPR000914">
    <property type="entry name" value="SBP_5_dom"/>
</dbReference>
<gene>
    <name evidence="4" type="ORF">L8U61_06355</name>
</gene>
<sequence>MHARSLVAAVALALPLAACGDAAPRDNVVVAASGAPAGLDFTTTGGAAAPQALVGNVYETLVRIDASGAPVPHLAERVERDGGTFTFHLRDGVTFADGKPFTADDAAFSIHYVQNEWTNGLKAQMDPVTGVEVVNERTLHVTVEGGTAAEDAWLWSMGTLTGAMMTPAGVDKLATAPLGTGPYTVKRFDVGEAIEFDAREDYWGGDVARDGLIRYFDDPVSAVNALRVGDADVVWGMQAPQLIDTLPEDIRVEVGTTNGEVLLSMNNTRAPFDDPNVRRAVAYAVDRAAVNEVVYNGLATDTGGAPVPPTDPWYPGRDFYPFDPDKARELLAGRTPEITITVPNRPYAQEASELLYSQLRDVGFRVRLETVEFPAVWLNQVLKGHDYQASLVAHVEPRDVPMLFGNPDYYLGYDNAVVRERIAAGDMAGAVEQIMDDAAALTLANAPNIVLYAPGVSGLDPNVVTDSLPLNEVEK</sequence>
<evidence type="ECO:0000313" key="4">
    <source>
        <dbReference type="EMBL" id="MCZ9291759.1"/>
    </source>
</evidence>
<dbReference type="SUPFAM" id="SSF53850">
    <property type="entry name" value="Periplasmic binding protein-like II"/>
    <property type="match status" value="1"/>
</dbReference>
<comment type="caution">
    <text evidence="4">The sequence shown here is derived from an EMBL/GenBank/DDBJ whole genome shotgun (WGS) entry which is preliminary data.</text>
</comment>
<reference evidence="4" key="1">
    <citation type="submission" date="2022-02" db="EMBL/GenBank/DDBJ databases">
        <title>Corynebacterium sp. from urogenital microbiome.</title>
        <authorList>
            <person name="Cappelli E.A."/>
            <person name="Ribeiro T.G."/>
            <person name="Peixe L."/>
        </authorList>
    </citation>
    <scope>NUCLEOTIDE SEQUENCE</scope>
    <source>
        <strain evidence="4">C8Ua_144</strain>
    </source>
</reference>
<dbReference type="PANTHER" id="PTHR30290:SF38">
    <property type="entry name" value="D,D-DIPEPTIDE-BINDING PERIPLASMIC PROTEIN DDPA-RELATED"/>
    <property type="match status" value="1"/>
</dbReference>
<evidence type="ECO:0000256" key="1">
    <source>
        <dbReference type="ARBA" id="ARBA00022729"/>
    </source>
</evidence>
<dbReference type="Proteomes" id="UP001146453">
    <property type="component" value="Unassembled WGS sequence"/>
</dbReference>
<evidence type="ECO:0000256" key="2">
    <source>
        <dbReference type="SAM" id="SignalP"/>
    </source>
</evidence>
<feature type="chain" id="PRO_5047530565" evidence="2">
    <location>
        <begin position="21"/>
        <end position="475"/>
    </location>
</feature>
<dbReference type="EMBL" id="JAKMUR010000010">
    <property type="protein sequence ID" value="MCZ9291759.1"/>
    <property type="molecule type" value="Genomic_DNA"/>
</dbReference>
<dbReference type="Gene3D" id="3.10.105.10">
    <property type="entry name" value="Dipeptide-binding Protein, Domain 3"/>
    <property type="match status" value="1"/>
</dbReference>